<dbReference type="EMBL" id="JAVDQK010000035">
    <property type="protein sequence ID" value="MDR6221457.1"/>
    <property type="molecule type" value="Genomic_DNA"/>
</dbReference>
<name>A0AAE3XHD6_9DEIO</name>
<accession>A0AAE3XHD6</accession>
<proteinExistence type="predicted"/>
<comment type="caution">
    <text evidence="1">The sequence shown here is derived from an EMBL/GenBank/DDBJ whole genome shotgun (WGS) entry which is preliminary data.</text>
</comment>
<protein>
    <submittedName>
        <fullName evidence="1">Uncharacterized protein</fullName>
    </submittedName>
</protein>
<gene>
    <name evidence="1" type="ORF">J2Y00_005093</name>
</gene>
<dbReference type="Proteomes" id="UP001185331">
    <property type="component" value="Unassembled WGS sequence"/>
</dbReference>
<organism evidence="1 2">
    <name type="scientific">Deinococcus soli</name>
    <name type="common">ex Cha et al. 2016</name>
    <dbReference type="NCBI Taxonomy" id="1309411"/>
    <lineage>
        <taxon>Bacteria</taxon>
        <taxon>Thermotogati</taxon>
        <taxon>Deinococcota</taxon>
        <taxon>Deinococci</taxon>
        <taxon>Deinococcales</taxon>
        <taxon>Deinococcaceae</taxon>
        <taxon>Deinococcus</taxon>
    </lineage>
</organism>
<dbReference type="AlphaFoldDB" id="A0AAE3XHD6"/>
<dbReference type="RefSeq" id="WP_309859502.1">
    <property type="nucleotide sequence ID" value="NZ_JAVDQJ010000035.1"/>
</dbReference>
<evidence type="ECO:0000313" key="2">
    <source>
        <dbReference type="Proteomes" id="UP001185331"/>
    </source>
</evidence>
<evidence type="ECO:0000313" key="1">
    <source>
        <dbReference type="EMBL" id="MDR6221457.1"/>
    </source>
</evidence>
<sequence length="367" mass="40627">MKTQLLALQQAGLVQVLFAQLSEALHHSEADIQQSLLSLGVEANDGGVLLRDLSFEQHIGRDAYTQVGSHNQQFNVQGPLVQVPGGSAEQLHTLFPQPGDKARAVLRQECQAFVAFLKVLPQLPLAERSAASEWYETVEAHCMPLAQALVVAVKRVPPEVVSGELQGLLVEAIKVLRLQISVHVDYSLGWRVYPLLILATAVLVAVLDSQRWSVLPALVNPTIPLHGGQQIRWLYLTSYADGLQEYGLYPVATRYARGSMAVEERVTQLLIGEQGWLKEDLPLFGNERLMVQAHAVLAFLNFDSVRRYFSKRQQEHIRVGYYLSNKVAATEAISAFVRGVNTLSEPSEVLISGGHLLYSDFITLMSQ</sequence>
<reference evidence="1" key="1">
    <citation type="submission" date="2023-07" db="EMBL/GenBank/DDBJ databases">
        <title>Sorghum-associated microbial communities from plants grown in Nebraska, USA.</title>
        <authorList>
            <person name="Schachtman D."/>
        </authorList>
    </citation>
    <scope>NUCLEOTIDE SEQUENCE</scope>
    <source>
        <strain evidence="1">BE330</strain>
    </source>
</reference>